<evidence type="ECO:0000313" key="1">
    <source>
        <dbReference type="EMBL" id="MCI68738.1"/>
    </source>
</evidence>
<protein>
    <submittedName>
        <fullName evidence="1">Uncharacterized protein</fullName>
    </submittedName>
</protein>
<accession>A0A392U6N4</accession>
<comment type="caution">
    <text evidence="1">The sequence shown here is derived from an EMBL/GenBank/DDBJ whole genome shotgun (WGS) entry which is preliminary data.</text>
</comment>
<keyword evidence="2" id="KW-1185">Reference proteome</keyword>
<dbReference type="Proteomes" id="UP000265520">
    <property type="component" value="Unassembled WGS sequence"/>
</dbReference>
<dbReference type="AlphaFoldDB" id="A0A392U6N4"/>
<feature type="non-terminal residue" evidence="1">
    <location>
        <position position="1"/>
    </location>
</feature>
<reference evidence="1 2" key="1">
    <citation type="journal article" date="2018" name="Front. Plant Sci.">
        <title>Red Clover (Trifolium pratense) and Zigzag Clover (T. medium) - A Picture of Genomic Similarities and Differences.</title>
        <authorList>
            <person name="Dluhosova J."/>
            <person name="Istvanek J."/>
            <person name="Nedelnik J."/>
            <person name="Repkova J."/>
        </authorList>
    </citation>
    <scope>NUCLEOTIDE SEQUENCE [LARGE SCALE GENOMIC DNA]</scope>
    <source>
        <strain evidence="2">cv. 10/8</strain>
        <tissue evidence="1">Leaf</tissue>
    </source>
</reference>
<organism evidence="1 2">
    <name type="scientific">Trifolium medium</name>
    <dbReference type="NCBI Taxonomy" id="97028"/>
    <lineage>
        <taxon>Eukaryota</taxon>
        <taxon>Viridiplantae</taxon>
        <taxon>Streptophyta</taxon>
        <taxon>Embryophyta</taxon>
        <taxon>Tracheophyta</taxon>
        <taxon>Spermatophyta</taxon>
        <taxon>Magnoliopsida</taxon>
        <taxon>eudicotyledons</taxon>
        <taxon>Gunneridae</taxon>
        <taxon>Pentapetalae</taxon>
        <taxon>rosids</taxon>
        <taxon>fabids</taxon>
        <taxon>Fabales</taxon>
        <taxon>Fabaceae</taxon>
        <taxon>Papilionoideae</taxon>
        <taxon>50 kb inversion clade</taxon>
        <taxon>NPAAA clade</taxon>
        <taxon>Hologalegina</taxon>
        <taxon>IRL clade</taxon>
        <taxon>Trifolieae</taxon>
        <taxon>Trifolium</taxon>
    </lineage>
</organism>
<sequence length="36" mass="4118">SIRHTEWHHGVLIMAVSCPESGLRHIFSFHSDLMVS</sequence>
<proteinExistence type="predicted"/>
<dbReference type="EMBL" id="LXQA010741843">
    <property type="protein sequence ID" value="MCI68738.1"/>
    <property type="molecule type" value="Genomic_DNA"/>
</dbReference>
<evidence type="ECO:0000313" key="2">
    <source>
        <dbReference type="Proteomes" id="UP000265520"/>
    </source>
</evidence>
<name>A0A392U6N4_9FABA</name>